<dbReference type="EMBL" id="JACMSF010000008">
    <property type="protein sequence ID" value="MBC2901921.1"/>
    <property type="molecule type" value="Genomic_DNA"/>
</dbReference>
<accession>A0A7X1J0J3</accession>
<name>A0A7X1J0J3_9ACTN</name>
<dbReference type="AlphaFoldDB" id="A0A7X1J0J3"/>
<protein>
    <submittedName>
        <fullName evidence="1">Uncharacterized protein</fullName>
    </submittedName>
</protein>
<keyword evidence="2" id="KW-1185">Reference proteome</keyword>
<comment type="caution">
    <text evidence="1">The sequence shown here is derived from an EMBL/GenBank/DDBJ whole genome shotgun (WGS) entry which is preliminary data.</text>
</comment>
<sequence>MKRGDFHRHAGGWTKWVPLPSTTWTRLRPGRAPLRCPLLTDADLARAVWTATHLPDLFTALRHAVCAHYEGFPEGLDVRAVHIHPVTRDGIPYVGVEFRDLGVALHGTRVVDLGGPEIATQRRIAEEDATDPRTGLDEALIGYWSSIPFDYGVMECSEFELRANGQGWTNLTNALGECITRLTWRCPESGLLELRTEDGRVSRHSYVVTGAPIAAVTFDEPVEFCHQFARSG</sequence>
<dbReference type="Proteomes" id="UP000584670">
    <property type="component" value="Unassembled WGS sequence"/>
</dbReference>
<proteinExistence type="predicted"/>
<evidence type="ECO:0000313" key="1">
    <source>
        <dbReference type="EMBL" id="MBC2901921.1"/>
    </source>
</evidence>
<evidence type="ECO:0000313" key="2">
    <source>
        <dbReference type="Proteomes" id="UP000584670"/>
    </source>
</evidence>
<dbReference type="RefSeq" id="WP_186281837.1">
    <property type="nucleotide sequence ID" value="NZ_JACMSF010000008.1"/>
</dbReference>
<gene>
    <name evidence="1" type="ORF">H4N64_09940</name>
</gene>
<reference evidence="1 2" key="1">
    <citation type="submission" date="2020-08" db="EMBL/GenBank/DDBJ databases">
        <title>Streptomyces sp. PSKA01 genome sequencing and assembly.</title>
        <authorList>
            <person name="Mandal S."/>
            <person name="Maiti P.K."/>
            <person name="Das P."/>
        </authorList>
    </citation>
    <scope>NUCLEOTIDE SEQUENCE [LARGE SCALE GENOMIC DNA]</scope>
    <source>
        <strain evidence="1 2">PSKA01</strain>
    </source>
</reference>
<organism evidence="1 2">
    <name type="scientific">Streptomyces cupreus</name>
    <dbReference type="NCBI Taxonomy" id="2759956"/>
    <lineage>
        <taxon>Bacteria</taxon>
        <taxon>Bacillati</taxon>
        <taxon>Actinomycetota</taxon>
        <taxon>Actinomycetes</taxon>
        <taxon>Kitasatosporales</taxon>
        <taxon>Streptomycetaceae</taxon>
        <taxon>Streptomyces</taxon>
    </lineage>
</organism>